<sequence>MEFCLILKSFSKLSNSDIELIINGCKHKSKQSKKTIENDLRISQEERLKINELKQILQELQICTDIVQGDGVPVSIILPSILTVIHKVDLTNQHNQLMFKDKTIEPKKFYFEDVCLKLISSIKSRFQDVLDDPFFYFSSMLDPNFGVTWIKPLEKSFWINKLRQLVEEFDDNKEYKHLKTIHSSKGIGEPPLFLGASVFFALRDAVVAARKSNGISEPLVDFPSPCTAEVLRLACEDSLAKMSKVEPKIKTTQNGEELTEKSWSLRI</sequence>
<dbReference type="SUPFAM" id="SSF56003">
    <property type="entry name" value="Molybdenum cofactor-binding domain"/>
    <property type="match status" value="1"/>
</dbReference>
<dbReference type="EMBL" id="CAJNOC010000566">
    <property type="protein sequence ID" value="CAF0777581.1"/>
    <property type="molecule type" value="Genomic_DNA"/>
</dbReference>
<dbReference type="SUPFAM" id="SSF53098">
    <property type="entry name" value="Ribonuclease H-like"/>
    <property type="match status" value="1"/>
</dbReference>
<dbReference type="GO" id="GO:0016491">
    <property type="term" value="F:oxidoreductase activity"/>
    <property type="evidence" value="ECO:0007669"/>
    <property type="project" value="InterPro"/>
</dbReference>
<dbReference type="InterPro" id="IPR037165">
    <property type="entry name" value="AldOxase/xan_DH_Mopterin-bd_sf"/>
</dbReference>
<dbReference type="Proteomes" id="UP000663879">
    <property type="component" value="Unassembled WGS sequence"/>
</dbReference>
<comment type="caution">
    <text evidence="1">The sequence shown here is derived from an EMBL/GenBank/DDBJ whole genome shotgun (WGS) entry which is preliminary data.</text>
</comment>
<gene>
    <name evidence="1" type="ORF">OXX778_LOCUS5283</name>
</gene>
<evidence type="ECO:0000313" key="1">
    <source>
        <dbReference type="EMBL" id="CAF0777581.1"/>
    </source>
</evidence>
<dbReference type="PANTHER" id="PTHR45444:SF3">
    <property type="entry name" value="XANTHINE DEHYDROGENASE"/>
    <property type="match status" value="1"/>
</dbReference>
<dbReference type="GO" id="GO:0005506">
    <property type="term" value="F:iron ion binding"/>
    <property type="evidence" value="ECO:0007669"/>
    <property type="project" value="InterPro"/>
</dbReference>
<evidence type="ECO:0000313" key="2">
    <source>
        <dbReference type="Proteomes" id="UP000663879"/>
    </source>
</evidence>
<dbReference type="InterPro" id="IPR012337">
    <property type="entry name" value="RNaseH-like_sf"/>
</dbReference>
<dbReference type="PANTHER" id="PTHR45444">
    <property type="entry name" value="XANTHINE DEHYDROGENASE"/>
    <property type="match status" value="1"/>
</dbReference>
<reference evidence="1" key="1">
    <citation type="submission" date="2021-02" db="EMBL/GenBank/DDBJ databases">
        <authorList>
            <person name="Nowell W R."/>
        </authorList>
    </citation>
    <scope>NUCLEOTIDE SEQUENCE</scope>
    <source>
        <strain evidence="1">Ploen Becks lab</strain>
    </source>
</reference>
<dbReference type="AlphaFoldDB" id="A0A813RAJ1"/>
<organism evidence="1 2">
    <name type="scientific">Brachionus calyciflorus</name>
    <dbReference type="NCBI Taxonomy" id="104777"/>
    <lineage>
        <taxon>Eukaryota</taxon>
        <taxon>Metazoa</taxon>
        <taxon>Spiralia</taxon>
        <taxon>Gnathifera</taxon>
        <taxon>Rotifera</taxon>
        <taxon>Eurotatoria</taxon>
        <taxon>Monogononta</taxon>
        <taxon>Pseudotrocha</taxon>
        <taxon>Ploima</taxon>
        <taxon>Brachionidae</taxon>
        <taxon>Brachionus</taxon>
    </lineage>
</organism>
<proteinExistence type="predicted"/>
<accession>A0A813RAJ1</accession>
<protein>
    <submittedName>
        <fullName evidence="1">Uncharacterized protein</fullName>
    </submittedName>
</protein>
<dbReference type="InterPro" id="IPR016208">
    <property type="entry name" value="Ald_Oxase/xanthine_DH-like"/>
</dbReference>
<keyword evidence="2" id="KW-1185">Reference proteome</keyword>
<name>A0A813RAJ1_9BILA</name>
<dbReference type="Gene3D" id="3.30.365.10">
    <property type="entry name" value="Aldehyde oxidase/xanthine dehydrogenase, molybdopterin binding domain"/>
    <property type="match status" value="1"/>
</dbReference>
<dbReference type="OrthoDB" id="10202113at2759"/>